<dbReference type="Pfam" id="PF10088">
    <property type="entry name" value="DUF2326"/>
    <property type="match status" value="1"/>
</dbReference>
<dbReference type="EMBL" id="AABVLA010000028">
    <property type="protein sequence ID" value="EAJ1622347.1"/>
    <property type="molecule type" value="Genomic_DNA"/>
</dbReference>
<name>A0A7U8G8V5_CAMUP</name>
<feature type="coiled-coil region" evidence="1">
    <location>
        <begin position="279"/>
        <end position="330"/>
    </location>
</feature>
<organism evidence="3 4">
    <name type="scientific">Campylobacter upsaliensis</name>
    <dbReference type="NCBI Taxonomy" id="28080"/>
    <lineage>
        <taxon>Bacteria</taxon>
        <taxon>Pseudomonadati</taxon>
        <taxon>Campylobacterota</taxon>
        <taxon>Epsilonproteobacteria</taxon>
        <taxon>Campylobacterales</taxon>
        <taxon>Campylobacteraceae</taxon>
        <taxon>Campylobacter</taxon>
    </lineage>
</organism>
<evidence type="ECO:0000259" key="2">
    <source>
        <dbReference type="Pfam" id="PF10088"/>
    </source>
</evidence>
<feature type="coiled-coil region" evidence="1">
    <location>
        <begin position="136"/>
        <end position="179"/>
    </location>
</feature>
<feature type="domain" description="DUF2326" evidence="2">
    <location>
        <begin position="353"/>
        <end position="474"/>
    </location>
</feature>
<dbReference type="AlphaFoldDB" id="A0A7U8G8V5"/>
<evidence type="ECO:0000313" key="3">
    <source>
        <dbReference type="EMBL" id="EAJ1622347.1"/>
    </source>
</evidence>
<dbReference type="Proteomes" id="UP000535305">
    <property type="component" value="Unassembled WGS sequence"/>
</dbReference>
<proteinExistence type="predicted"/>
<evidence type="ECO:0000256" key="1">
    <source>
        <dbReference type="SAM" id="Coils"/>
    </source>
</evidence>
<keyword evidence="1" id="KW-0175">Coiled coil</keyword>
<gene>
    <name evidence="3" type="ORF">CT510_06795</name>
</gene>
<dbReference type="InterPro" id="IPR018760">
    <property type="entry name" value="DUF2326"/>
</dbReference>
<evidence type="ECO:0000313" key="4">
    <source>
        <dbReference type="Proteomes" id="UP000535305"/>
    </source>
</evidence>
<protein>
    <submittedName>
        <fullName evidence="3">DUF2326 domain-containing protein</fullName>
    </submittedName>
</protein>
<keyword evidence="4" id="KW-1185">Reference proteome</keyword>
<accession>A0A7U8G8V5</accession>
<reference evidence="3 4" key="1">
    <citation type="submission" date="2018-06" db="EMBL/GenBank/DDBJ databases">
        <authorList>
            <consortium name="PulseNet: The National Subtyping Network for Foodborne Disease Surveillance"/>
            <person name="Tarr C.L."/>
            <person name="Trees E."/>
            <person name="Katz L.S."/>
            <person name="Carleton-Romer H.A."/>
            <person name="Stroika S."/>
            <person name="Kucerova Z."/>
            <person name="Roache K.F."/>
            <person name="Sabol A.L."/>
            <person name="Besser J."/>
            <person name="Gerner-Smidt P."/>
        </authorList>
    </citation>
    <scope>NUCLEOTIDE SEQUENCE [LARGE SCALE GENOMIC DNA]</scope>
    <source>
        <strain evidence="3 4">PNUSAC003104</strain>
    </source>
</reference>
<sequence>MQKHLKYKISRKIIYKYENNYSTEDQIWLNNTQIEGDFNKQLKEILFNNHDEKPTLRQLIPKFIRKDDQQINNVLKFLHQTTTNAIYEKIHLFLFDFKAKSLLSSKGELERELNHKMGIKKALTSRFNAIDLKQILEINKKELEKLYQQRDNFQIDNKYELEEKELEEIHLKLMEVKNNIFNNNLKKSILTKQLNELCNNIFDSDMQSLKLLYDEANFYLDNLHKSFDEAVAFHNKMIANEINYLNNRLDKIETDTTQLLCEKNILYKQYSDLLEKLSKTGSLAEYTKLNEQIEKLIEEKGKNESLLNELEQVEKEINDINTKLSEIKEEINKNLHDFDNKLAIFNESFSRYSKILYDSDFFLSYDVEKDPICFYTKNVTGNEGSGKKQATISAFDLAYIDFINKAKLNYPHFVAYDKIEVIDIERIDKLFEISNSVNGQFIVPILYDKIENFYEKYKNNIILELSDNNKFFRF</sequence>
<comment type="caution">
    <text evidence="3">The sequence shown here is derived from an EMBL/GenBank/DDBJ whole genome shotgun (WGS) entry which is preliminary data.</text>
</comment>